<name>A0A811KMF3_9BILA</name>
<dbReference type="PROSITE" id="PS50011">
    <property type="entry name" value="PROTEIN_KINASE_DOM"/>
    <property type="match status" value="1"/>
</dbReference>
<feature type="domain" description="Protein kinase" evidence="13">
    <location>
        <begin position="35"/>
        <end position="286"/>
    </location>
</feature>
<comment type="catalytic activity">
    <reaction evidence="11">
        <text>L-seryl-[protein] + ATP = O-phospho-L-seryl-[protein] + ADP + H(+)</text>
        <dbReference type="Rhea" id="RHEA:17989"/>
        <dbReference type="Rhea" id="RHEA-COMP:9863"/>
        <dbReference type="Rhea" id="RHEA-COMP:11604"/>
        <dbReference type="ChEBI" id="CHEBI:15378"/>
        <dbReference type="ChEBI" id="CHEBI:29999"/>
        <dbReference type="ChEBI" id="CHEBI:30616"/>
        <dbReference type="ChEBI" id="CHEBI:83421"/>
        <dbReference type="ChEBI" id="CHEBI:456216"/>
        <dbReference type="EC" id="2.7.11.1"/>
    </reaction>
</comment>
<dbReference type="PANTHER" id="PTHR22984:SF25">
    <property type="entry name" value="PROTEIN KINASE DOMAIN-CONTAINING PROTEIN"/>
    <property type="match status" value="1"/>
</dbReference>
<feature type="region of interest" description="Disordered" evidence="12">
    <location>
        <begin position="602"/>
        <end position="625"/>
    </location>
</feature>
<evidence type="ECO:0000256" key="2">
    <source>
        <dbReference type="ARBA" id="ARBA00012513"/>
    </source>
</evidence>
<evidence type="ECO:0000256" key="11">
    <source>
        <dbReference type="ARBA" id="ARBA00048679"/>
    </source>
</evidence>
<dbReference type="PROSITE" id="PS00108">
    <property type="entry name" value="PROTEIN_KINASE_ST"/>
    <property type="match status" value="1"/>
</dbReference>
<dbReference type="SUPFAM" id="SSF56112">
    <property type="entry name" value="Protein kinase-like (PK-like)"/>
    <property type="match status" value="1"/>
</dbReference>
<dbReference type="Proteomes" id="UP000614601">
    <property type="component" value="Unassembled WGS sequence"/>
</dbReference>
<dbReference type="GO" id="GO:0005737">
    <property type="term" value="C:cytoplasm"/>
    <property type="evidence" value="ECO:0007669"/>
    <property type="project" value="TreeGrafter"/>
</dbReference>
<dbReference type="FunFam" id="3.30.200.20:FF:000547">
    <property type="entry name" value="Serine/threonine-protein kinase prk-2"/>
    <property type="match status" value="1"/>
</dbReference>
<dbReference type="EMBL" id="CAJFCW020000003">
    <property type="protein sequence ID" value="CAG9107672.1"/>
    <property type="molecule type" value="Genomic_DNA"/>
</dbReference>
<accession>A0A811KMF3</accession>
<dbReference type="InterPro" id="IPR008271">
    <property type="entry name" value="Ser/Thr_kinase_AS"/>
</dbReference>
<dbReference type="EC" id="2.7.11.1" evidence="2"/>
<dbReference type="InterPro" id="IPR011009">
    <property type="entry name" value="Kinase-like_dom_sf"/>
</dbReference>
<keyword evidence="5" id="KW-0808">Transferase</keyword>
<evidence type="ECO:0000256" key="3">
    <source>
        <dbReference type="ARBA" id="ARBA00016885"/>
    </source>
</evidence>
<keyword evidence="8" id="KW-0067">ATP-binding</keyword>
<feature type="region of interest" description="Disordered" evidence="12">
    <location>
        <begin position="703"/>
        <end position="722"/>
    </location>
</feature>
<comment type="catalytic activity">
    <reaction evidence="10">
        <text>L-threonyl-[protein] + ATP = O-phospho-L-threonyl-[protein] + ADP + H(+)</text>
        <dbReference type="Rhea" id="RHEA:46608"/>
        <dbReference type="Rhea" id="RHEA-COMP:11060"/>
        <dbReference type="Rhea" id="RHEA-COMP:11605"/>
        <dbReference type="ChEBI" id="CHEBI:15378"/>
        <dbReference type="ChEBI" id="CHEBI:30013"/>
        <dbReference type="ChEBI" id="CHEBI:30616"/>
        <dbReference type="ChEBI" id="CHEBI:61977"/>
        <dbReference type="ChEBI" id="CHEBI:456216"/>
        <dbReference type="EC" id="2.7.11.1"/>
    </reaction>
</comment>
<proteinExistence type="predicted"/>
<evidence type="ECO:0000256" key="7">
    <source>
        <dbReference type="ARBA" id="ARBA00022777"/>
    </source>
</evidence>
<evidence type="ECO:0000259" key="13">
    <source>
        <dbReference type="PROSITE" id="PS50011"/>
    </source>
</evidence>
<dbReference type="Proteomes" id="UP000783686">
    <property type="component" value="Unassembled WGS sequence"/>
</dbReference>
<protein>
    <recommendedName>
        <fullName evidence="3">Serine/threonine-protein kinase 1</fullName>
        <ecNumber evidence="2">2.7.11.1</ecNumber>
    </recommendedName>
</protein>
<dbReference type="GO" id="GO:0030430">
    <property type="term" value="C:host cell cytoplasm"/>
    <property type="evidence" value="ECO:0007669"/>
    <property type="project" value="UniProtKB-SubCell"/>
</dbReference>
<evidence type="ECO:0000256" key="8">
    <source>
        <dbReference type="ARBA" id="ARBA00022840"/>
    </source>
</evidence>
<dbReference type="Gene3D" id="1.10.510.10">
    <property type="entry name" value="Transferase(Phosphotransferase) domain 1"/>
    <property type="match status" value="1"/>
</dbReference>
<evidence type="ECO:0000256" key="4">
    <source>
        <dbReference type="ARBA" id="ARBA00022527"/>
    </source>
</evidence>
<evidence type="ECO:0000256" key="1">
    <source>
        <dbReference type="ARBA" id="ARBA00004192"/>
    </source>
</evidence>
<dbReference type="SMART" id="SM00220">
    <property type="entry name" value="S_TKc"/>
    <property type="match status" value="1"/>
</dbReference>
<evidence type="ECO:0000256" key="12">
    <source>
        <dbReference type="SAM" id="MobiDB-lite"/>
    </source>
</evidence>
<dbReference type="GO" id="GO:0005524">
    <property type="term" value="F:ATP binding"/>
    <property type="evidence" value="ECO:0007669"/>
    <property type="project" value="UniProtKB-KW"/>
</dbReference>
<reference evidence="14" key="1">
    <citation type="submission" date="2020-09" db="EMBL/GenBank/DDBJ databases">
        <authorList>
            <person name="Kikuchi T."/>
        </authorList>
    </citation>
    <scope>NUCLEOTIDE SEQUENCE</scope>
    <source>
        <strain evidence="14">SH1</strain>
    </source>
</reference>
<keyword evidence="9" id="KW-1035">Host cytoplasm</keyword>
<keyword evidence="6" id="KW-0547">Nucleotide-binding</keyword>
<dbReference type="Pfam" id="PF00069">
    <property type="entry name" value="Pkinase"/>
    <property type="match status" value="1"/>
</dbReference>
<keyword evidence="4" id="KW-0723">Serine/threonine-protein kinase</keyword>
<sequence>MMLKRRIQDLTVCFTYNFSCLHPQQHGNKEFRTKYELCEEIQRGGFGIVYKAYRVRDRLPVAVKYVEHKHVRDWTMCENQLIPTEICHLDMCGRISGVVDLVDWFASSKGFMIIMERPEHCLDLFDVLHVYGRLDEEIAKWIFVQVVDAVLQMRNEHDLVHRDIKDENVIINMDTGEVKLVDFGAADFLNSAEKKEFQGTRSYCPPEWFKHKHYLPLEATVWSLGVLLYILVTGQIPFKNEIQTCLGRLQFPEYVSESCSKLIRKCLNVTPKRRFTLTELRNHEWMSGAALNYAGTFHQLLKRRSIKKGTWKKRRNSVACYDDSSDDSDYECGHRKRFSNNGEPQRSRALVVPPEAIERAKMIQEQRASASPNLCRTPASSRPPTVLHTRLEDFDQPDVDQFETAREEPEVFHTARTNELIQEIDKLFKDDEFRPKKKTSNYRPSLQEIKDRYKRLHQTQSTDSFMDVFKSVSSDFQSIHSSSVTSSRLRQTSIYESVTSSQRNAGSIFDDCSSFSSALYFSTYEDDDDDQYTKENEDRPPLDRLGQYEKSLRSLMMGTSFDDALETHRDQIPEIPIDNLSLHADSLSDDTDTELVDSVIKNEDEVDETKLPPPQPKRSLQHQRKVPRVQKIFSGIRRARSLKVPFKSDKKSKESTERESSLNAVKRLCSKSYDTLFVLSSAMSGKSESLPRLQYSSIQPTNLKKDMSKSKTSDEITGKHSPSVRRRISSIRRRFGSNKAKTSALQTETMRFPLAVFDVCSQQLPMLEGTNDNF</sequence>
<keyword evidence="15" id="KW-1185">Reference proteome</keyword>
<dbReference type="OrthoDB" id="10252171at2759"/>
<comment type="subcellular location">
    <subcellularLocation>
        <location evidence="1">Host cytoplasm</location>
    </subcellularLocation>
</comment>
<dbReference type="FunFam" id="1.10.510.10:FF:000708">
    <property type="entry name" value="serine/threonine-protein kinase par-1-like"/>
    <property type="match status" value="1"/>
</dbReference>
<dbReference type="PANTHER" id="PTHR22984">
    <property type="entry name" value="SERINE/THREONINE-PROTEIN KINASE PIM"/>
    <property type="match status" value="1"/>
</dbReference>
<dbReference type="EMBL" id="CAJFDH010000003">
    <property type="protein sequence ID" value="CAD5217385.1"/>
    <property type="molecule type" value="Genomic_DNA"/>
</dbReference>
<evidence type="ECO:0000256" key="9">
    <source>
        <dbReference type="ARBA" id="ARBA00023200"/>
    </source>
</evidence>
<evidence type="ECO:0000313" key="14">
    <source>
        <dbReference type="EMBL" id="CAD5217385.1"/>
    </source>
</evidence>
<dbReference type="AlphaFoldDB" id="A0A811KMF3"/>
<evidence type="ECO:0000313" key="15">
    <source>
        <dbReference type="Proteomes" id="UP000614601"/>
    </source>
</evidence>
<dbReference type="GO" id="GO:0004674">
    <property type="term" value="F:protein serine/threonine kinase activity"/>
    <property type="evidence" value="ECO:0007669"/>
    <property type="project" value="UniProtKB-KW"/>
</dbReference>
<evidence type="ECO:0000256" key="5">
    <source>
        <dbReference type="ARBA" id="ARBA00022679"/>
    </source>
</evidence>
<dbReference type="InterPro" id="IPR000719">
    <property type="entry name" value="Prot_kinase_dom"/>
</dbReference>
<dbReference type="InterPro" id="IPR051138">
    <property type="entry name" value="PIM_Ser/Thr_kinase"/>
</dbReference>
<organism evidence="14 15">
    <name type="scientific">Bursaphelenchus okinawaensis</name>
    <dbReference type="NCBI Taxonomy" id="465554"/>
    <lineage>
        <taxon>Eukaryota</taxon>
        <taxon>Metazoa</taxon>
        <taxon>Ecdysozoa</taxon>
        <taxon>Nematoda</taxon>
        <taxon>Chromadorea</taxon>
        <taxon>Rhabditida</taxon>
        <taxon>Tylenchina</taxon>
        <taxon>Tylenchomorpha</taxon>
        <taxon>Aphelenchoidea</taxon>
        <taxon>Aphelenchoididae</taxon>
        <taxon>Bursaphelenchus</taxon>
    </lineage>
</organism>
<evidence type="ECO:0000256" key="10">
    <source>
        <dbReference type="ARBA" id="ARBA00047899"/>
    </source>
</evidence>
<evidence type="ECO:0000256" key="6">
    <source>
        <dbReference type="ARBA" id="ARBA00022741"/>
    </source>
</evidence>
<keyword evidence="7" id="KW-0418">Kinase</keyword>
<dbReference type="Gene3D" id="3.30.200.20">
    <property type="entry name" value="Phosphorylase Kinase, domain 1"/>
    <property type="match status" value="1"/>
</dbReference>
<comment type="caution">
    <text evidence="14">The sequence shown here is derived from an EMBL/GenBank/DDBJ whole genome shotgun (WGS) entry which is preliminary data.</text>
</comment>
<feature type="compositionally biased region" description="Basic and acidic residues" evidence="12">
    <location>
        <begin position="703"/>
        <end position="718"/>
    </location>
</feature>
<gene>
    <name evidence="14" type="ORF">BOKJ2_LOCUS7061</name>
</gene>